<reference evidence="2 3" key="1">
    <citation type="submission" date="2020-07" db="EMBL/GenBank/DDBJ databases">
        <title>Novel species isolated from subtropical streams in China.</title>
        <authorList>
            <person name="Lu H."/>
        </authorList>
    </citation>
    <scope>NUCLEOTIDE SEQUENCE [LARGE SCALE GENOMIC DNA]</scope>
    <source>
        <strain evidence="2 3">LX20W</strain>
    </source>
</reference>
<protein>
    <submittedName>
        <fullName evidence="2">Tetratricopeptide repeat protein</fullName>
    </submittedName>
</protein>
<dbReference type="PANTHER" id="PTHR46082">
    <property type="entry name" value="ATP/GTP-BINDING PROTEIN-RELATED"/>
    <property type="match status" value="1"/>
</dbReference>
<dbReference type="NCBIfam" id="NF047398">
    <property type="entry name" value="AAA_KGGVGR"/>
    <property type="match status" value="1"/>
</dbReference>
<dbReference type="Pfam" id="PF13424">
    <property type="entry name" value="TPR_12"/>
    <property type="match status" value="2"/>
</dbReference>
<dbReference type="EMBL" id="JACEZT010000022">
    <property type="protein sequence ID" value="MBA5639996.1"/>
    <property type="molecule type" value="Genomic_DNA"/>
</dbReference>
<dbReference type="Gene3D" id="3.40.50.300">
    <property type="entry name" value="P-loop containing nucleotide triphosphate hydrolases"/>
    <property type="match status" value="1"/>
</dbReference>
<evidence type="ECO:0000256" key="1">
    <source>
        <dbReference type="PROSITE-ProRule" id="PRU00339"/>
    </source>
</evidence>
<dbReference type="Proteomes" id="UP000534388">
    <property type="component" value="Unassembled WGS sequence"/>
</dbReference>
<dbReference type="PANTHER" id="PTHR46082:SF6">
    <property type="entry name" value="AAA+ ATPASE DOMAIN-CONTAINING PROTEIN-RELATED"/>
    <property type="match status" value="1"/>
</dbReference>
<feature type="repeat" description="TPR" evidence="1">
    <location>
        <begin position="360"/>
        <end position="393"/>
    </location>
</feature>
<dbReference type="PROSITE" id="PS50005">
    <property type="entry name" value="TPR"/>
    <property type="match status" value="1"/>
</dbReference>
<dbReference type="AlphaFoldDB" id="A0A7W2EWQ7"/>
<dbReference type="Gene3D" id="1.25.40.10">
    <property type="entry name" value="Tetratricopeptide repeat domain"/>
    <property type="match status" value="2"/>
</dbReference>
<dbReference type="InterPro" id="IPR019734">
    <property type="entry name" value="TPR_rpt"/>
</dbReference>
<keyword evidence="1" id="KW-0802">TPR repeat</keyword>
<evidence type="ECO:0000313" key="2">
    <source>
        <dbReference type="EMBL" id="MBA5639996.1"/>
    </source>
</evidence>
<dbReference type="InterPro" id="IPR053137">
    <property type="entry name" value="NLR-like"/>
</dbReference>
<accession>A0A7W2EWQ7</accession>
<dbReference type="InterPro" id="IPR011990">
    <property type="entry name" value="TPR-like_helical_dom_sf"/>
</dbReference>
<dbReference type="SUPFAM" id="SSF52540">
    <property type="entry name" value="P-loop containing nucleoside triphosphate hydrolases"/>
    <property type="match status" value="1"/>
</dbReference>
<organism evidence="2 3">
    <name type="scientific">Rugamonas brunnea</name>
    <dbReference type="NCBI Taxonomy" id="2758569"/>
    <lineage>
        <taxon>Bacteria</taxon>
        <taxon>Pseudomonadati</taxon>
        <taxon>Pseudomonadota</taxon>
        <taxon>Betaproteobacteria</taxon>
        <taxon>Burkholderiales</taxon>
        <taxon>Oxalobacteraceae</taxon>
        <taxon>Telluria group</taxon>
        <taxon>Rugamonas</taxon>
    </lineage>
</organism>
<keyword evidence="3" id="KW-1185">Reference proteome</keyword>
<sequence>MELSSLSLPPLTAPGEVVTFYSYKGGTGRTLALSNLAVLLAGQRHASTPVLMVDWDLEAPSLHHYFPCLEPGPGVLELFEACRDQLQRRAMPGMDEVALAHDVLQAVGWEQYVCRVDQSSPLYLMRAGRFDDDYAERLAALRWDALFDRCPALFRCFADMLTRHFRHVLVDARTGRADSAGICTTLLPRKLVVVFTPDRQNLEGLQTVLTHAAAYRRSHEDEQRPLLIYPLPARVEMADSAQRAQWRRGDAPLGIAGYQPVFERLLGDCYGLSDLSLDSYFDEVQLQQARGFAYGEQLAVRLEQGGDRFSLTRTFATLLDWLDGDYFPWQSKGEITLLAAIAAVRRDMEPGGRGQALPLASQLRRLGELYRCEGRLAQALSCFNESLALRQRMLGEDHADTLASKASLAVLLRQQGQLDDARFLQECIVDACAAAHGRDHPATLAAQSQLAATLALQGQGADALALQEAVLGSYQRLLGPHHPLALDSQAARADMLCQRGDHGLARDVQEQVLAARMRLLGAEHDDTLRAKAALAATLVQLDELDTARCLAERVLRARLRRQGPEHADTRLARARLAEIQRRLGEPAMPALYQEAGAPDDGGADPVLALGGLDATLLSARQPAPDPYRQDILLTLDGLLAEPRGTPR</sequence>
<proteinExistence type="predicted"/>
<dbReference type="SUPFAM" id="SSF48452">
    <property type="entry name" value="TPR-like"/>
    <property type="match status" value="2"/>
</dbReference>
<comment type="caution">
    <text evidence="2">The sequence shown here is derived from an EMBL/GenBank/DDBJ whole genome shotgun (WGS) entry which is preliminary data.</text>
</comment>
<gene>
    <name evidence="2" type="ORF">H3H37_23320</name>
</gene>
<name>A0A7W2EWQ7_9BURK</name>
<dbReference type="RefSeq" id="WP_182167006.1">
    <property type="nucleotide sequence ID" value="NZ_JACEZT010000022.1"/>
</dbReference>
<evidence type="ECO:0000313" key="3">
    <source>
        <dbReference type="Proteomes" id="UP000534388"/>
    </source>
</evidence>
<dbReference type="InterPro" id="IPR027417">
    <property type="entry name" value="P-loop_NTPase"/>
</dbReference>